<sequence length="180" mass="20722">MIKSISVLRLIGDSLNIIELCSLLLDLICQVFDATVIANDGRLLSPGRHGIGEAAFTENYVLDERRGDPCTTTKRVFEEPRRCGWMSRRRAELNSFSPRDPENRHSEWRWLVWVPSVSGHKDDSHSDNHTRQHYLDGEACVHKTFYIITMRPGEEEAHVFRIISATLQTRNNTYRTARLG</sequence>
<reference evidence="1 2" key="1">
    <citation type="journal article" date="2016" name="Nat. Commun.">
        <title>Ectomycorrhizal ecology is imprinted in the genome of the dominant symbiotic fungus Cenococcum geophilum.</title>
        <authorList>
            <consortium name="DOE Joint Genome Institute"/>
            <person name="Peter M."/>
            <person name="Kohler A."/>
            <person name="Ohm R.A."/>
            <person name="Kuo A."/>
            <person name="Krutzmann J."/>
            <person name="Morin E."/>
            <person name="Arend M."/>
            <person name="Barry K.W."/>
            <person name="Binder M."/>
            <person name="Choi C."/>
            <person name="Clum A."/>
            <person name="Copeland A."/>
            <person name="Grisel N."/>
            <person name="Haridas S."/>
            <person name="Kipfer T."/>
            <person name="LaButti K."/>
            <person name="Lindquist E."/>
            <person name="Lipzen A."/>
            <person name="Maire R."/>
            <person name="Meier B."/>
            <person name="Mihaltcheva S."/>
            <person name="Molinier V."/>
            <person name="Murat C."/>
            <person name="Poggeler S."/>
            <person name="Quandt C.A."/>
            <person name="Sperisen C."/>
            <person name="Tritt A."/>
            <person name="Tisserant E."/>
            <person name="Crous P.W."/>
            <person name="Henrissat B."/>
            <person name="Nehls U."/>
            <person name="Egli S."/>
            <person name="Spatafora J.W."/>
            <person name="Grigoriev I.V."/>
            <person name="Martin F.M."/>
        </authorList>
    </citation>
    <scope>NUCLEOTIDE SEQUENCE [LARGE SCALE GENOMIC DNA]</scope>
    <source>
        <strain evidence="1 2">CBS 459.81</strain>
    </source>
</reference>
<dbReference type="Proteomes" id="UP000250266">
    <property type="component" value="Unassembled WGS sequence"/>
</dbReference>
<evidence type="ECO:0000313" key="1">
    <source>
        <dbReference type="EMBL" id="OCK85666.1"/>
    </source>
</evidence>
<dbReference type="AlphaFoldDB" id="A0A8E2EKH0"/>
<name>A0A8E2EKH0_9PEZI</name>
<gene>
    <name evidence="1" type="ORF">K432DRAFT_449346</name>
</gene>
<dbReference type="EMBL" id="KV744815">
    <property type="protein sequence ID" value="OCK85666.1"/>
    <property type="molecule type" value="Genomic_DNA"/>
</dbReference>
<accession>A0A8E2EKH0</accession>
<proteinExistence type="predicted"/>
<evidence type="ECO:0000313" key="2">
    <source>
        <dbReference type="Proteomes" id="UP000250266"/>
    </source>
</evidence>
<protein>
    <submittedName>
        <fullName evidence="1">Uncharacterized protein</fullName>
    </submittedName>
</protein>
<keyword evidence="2" id="KW-1185">Reference proteome</keyword>
<organism evidence="1 2">
    <name type="scientific">Lepidopterella palustris CBS 459.81</name>
    <dbReference type="NCBI Taxonomy" id="1314670"/>
    <lineage>
        <taxon>Eukaryota</taxon>
        <taxon>Fungi</taxon>
        <taxon>Dikarya</taxon>
        <taxon>Ascomycota</taxon>
        <taxon>Pezizomycotina</taxon>
        <taxon>Dothideomycetes</taxon>
        <taxon>Pleosporomycetidae</taxon>
        <taxon>Mytilinidiales</taxon>
        <taxon>Argynnaceae</taxon>
        <taxon>Lepidopterella</taxon>
    </lineage>
</organism>